<accession>A0A074MDE5</accession>
<keyword evidence="2" id="KW-1185">Reference proteome</keyword>
<proteinExistence type="predicted"/>
<evidence type="ECO:0000313" key="1">
    <source>
        <dbReference type="EMBL" id="KEO83877.1"/>
    </source>
</evidence>
<comment type="caution">
    <text evidence="1">The sequence shown here is derived from an EMBL/GenBank/DDBJ whole genome shotgun (WGS) entry which is preliminary data.</text>
</comment>
<name>A0A074MDE5_9BACL</name>
<dbReference type="EMBL" id="JMIR01000008">
    <property type="protein sequence ID" value="KEO83877.1"/>
    <property type="molecule type" value="Genomic_DNA"/>
</dbReference>
<dbReference type="AlphaFoldDB" id="A0A074MDE5"/>
<reference evidence="1 2" key="1">
    <citation type="journal article" date="2013" name="Int. J. Syst. Evol. Microbiol.">
        <title>Tumebacillus flagellatus sp. nov., an alpha-amylase/pullulanase-producing bacterium isolated from cassava wastewater.</title>
        <authorList>
            <person name="Wang Q."/>
            <person name="Xie N."/>
            <person name="Qin Y."/>
            <person name="Shen N."/>
            <person name="Zhu J."/>
            <person name="Mi H."/>
            <person name="Huang R."/>
        </authorList>
    </citation>
    <scope>NUCLEOTIDE SEQUENCE [LARGE SCALE GENOMIC DNA]</scope>
    <source>
        <strain evidence="1 2">GST4</strain>
    </source>
</reference>
<gene>
    <name evidence="1" type="ORF">EL26_08140</name>
</gene>
<evidence type="ECO:0000313" key="2">
    <source>
        <dbReference type="Proteomes" id="UP000027931"/>
    </source>
</evidence>
<dbReference type="OrthoDB" id="2986912at2"/>
<dbReference type="STRING" id="1157490.EL26_08140"/>
<organism evidence="1 2">
    <name type="scientific">Tumebacillus flagellatus</name>
    <dbReference type="NCBI Taxonomy" id="1157490"/>
    <lineage>
        <taxon>Bacteria</taxon>
        <taxon>Bacillati</taxon>
        <taxon>Bacillota</taxon>
        <taxon>Bacilli</taxon>
        <taxon>Bacillales</taxon>
        <taxon>Alicyclobacillaceae</taxon>
        <taxon>Tumebacillus</taxon>
    </lineage>
</organism>
<sequence>MNWENIENLLDAYTQYKHYQQLFDSKGWPKKNSREAMKDLLIKGVKDPGFINAAMNLSEFEEWLVLHQIDGNNYTFVYSLQTKPELEVLEDLYNRKNEIVTRIWEFNPNISSDDDNQVLTNLNEIVLVDIHRNEERGKYIYSFLAPCQVYGKTVSGLQKIHKKLFFAHCVLFKDSNELRVVINPTSHLIDVNGVEKDKGDWTPIANTFYFKMKEFIGEHLLIAPLWLPLALHKLAEDASSHNNADITSQSVNAEDDIREFAEALLLKAGLDPEKDLAMTLHLAQDIQNSFEAQLIEKYGIIKGDNPFELFKQRIDGVSHTINVESRETLRGGAAAQAARKSRQNNDIDLLGVTLNTNERIYKFLVEQGTDAYLIRGSKNVFIEEEVVNSVIRKLNEYRDEIQPSFSSDPNNVGTDPVIAS</sequence>
<protein>
    <submittedName>
        <fullName evidence="1">Uncharacterized protein</fullName>
    </submittedName>
</protein>
<dbReference type="Proteomes" id="UP000027931">
    <property type="component" value="Unassembled WGS sequence"/>
</dbReference>
<dbReference type="RefSeq" id="WP_038086317.1">
    <property type="nucleotide sequence ID" value="NZ_JMIR01000008.1"/>
</dbReference>